<proteinExistence type="predicted"/>
<dbReference type="Gene3D" id="2.140.10.30">
    <property type="entry name" value="Dipeptidylpeptidase IV, N-terminal domain"/>
    <property type="match status" value="1"/>
</dbReference>
<dbReference type="PANTHER" id="PTHR11731:SF193">
    <property type="entry name" value="DIPEPTIDYL PEPTIDASE 9"/>
    <property type="match status" value="1"/>
</dbReference>
<dbReference type="SUPFAM" id="SSF82171">
    <property type="entry name" value="DPP6 N-terminal domain-like"/>
    <property type="match status" value="1"/>
</dbReference>
<protein>
    <recommendedName>
        <fullName evidence="1">Dipeptidylpeptidase IV N-terminal domain-containing protein</fullName>
    </recommendedName>
</protein>
<name>A0A9Q1MC84_9SOLA</name>
<dbReference type="AlphaFoldDB" id="A0A9Q1MC84"/>
<accession>A0A9Q1MC84</accession>
<keyword evidence="3" id="KW-1185">Reference proteome</keyword>
<evidence type="ECO:0000259" key="1">
    <source>
        <dbReference type="Pfam" id="PF00930"/>
    </source>
</evidence>
<dbReference type="PANTHER" id="PTHR11731">
    <property type="entry name" value="PROTEASE FAMILY S9B,C DIPEPTIDYL-PEPTIDASE IV-RELATED"/>
    <property type="match status" value="1"/>
</dbReference>
<dbReference type="GO" id="GO:0006508">
    <property type="term" value="P:proteolysis"/>
    <property type="evidence" value="ECO:0007669"/>
    <property type="project" value="InterPro"/>
</dbReference>
<dbReference type="GO" id="GO:0008239">
    <property type="term" value="F:dipeptidyl-peptidase activity"/>
    <property type="evidence" value="ECO:0007669"/>
    <property type="project" value="TreeGrafter"/>
</dbReference>
<organism evidence="2 3">
    <name type="scientific">Anisodus acutangulus</name>
    <dbReference type="NCBI Taxonomy" id="402998"/>
    <lineage>
        <taxon>Eukaryota</taxon>
        <taxon>Viridiplantae</taxon>
        <taxon>Streptophyta</taxon>
        <taxon>Embryophyta</taxon>
        <taxon>Tracheophyta</taxon>
        <taxon>Spermatophyta</taxon>
        <taxon>Magnoliopsida</taxon>
        <taxon>eudicotyledons</taxon>
        <taxon>Gunneridae</taxon>
        <taxon>Pentapetalae</taxon>
        <taxon>asterids</taxon>
        <taxon>lamiids</taxon>
        <taxon>Solanales</taxon>
        <taxon>Solanaceae</taxon>
        <taxon>Solanoideae</taxon>
        <taxon>Hyoscyameae</taxon>
        <taxon>Anisodus</taxon>
    </lineage>
</organism>
<dbReference type="InterPro" id="IPR002469">
    <property type="entry name" value="Peptidase_S9B_N"/>
</dbReference>
<evidence type="ECO:0000313" key="3">
    <source>
        <dbReference type="Proteomes" id="UP001152561"/>
    </source>
</evidence>
<dbReference type="OrthoDB" id="16520at2759"/>
<evidence type="ECO:0000313" key="2">
    <source>
        <dbReference type="EMBL" id="KAJ8554306.1"/>
    </source>
</evidence>
<reference evidence="3" key="1">
    <citation type="journal article" date="2023" name="Proc. Natl. Acad. Sci. U.S.A.">
        <title>Genomic and structural basis for evolution of tropane alkaloid biosynthesis.</title>
        <authorList>
            <person name="Wanga Y.-J."/>
            <person name="Taina T."/>
            <person name="Yua J.-Y."/>
            <person name="Lia J."/>
            <person name="Xua B."/>
            <person name="Chenc J."/>
            <person name="D'Auriad J.C."/>
            <person name="Huanga J.-P."/>
            <person name="Huanga S.-X."/>
        </authorList>
    </citation>
    <scope>NUCLEOTIDE SEQUENCE [LARGE SCALE GENOMIC DNA]</scope>
    <source>
        <strain evidence="3">cv. KIB-2019</strain>
    </source>
</reference>
<dbReference type="InterPro" id="IPR050278">
    <property type="entry name" value="Serine_Prot_S9B/DPPIV"/>
</dbReference>
<comment type="caution">
    <text evidence="2">The sequence shown here is derived from an EMBL/GenBank/DDBJ whole genome shotgun (WGS) entry which is preliminary data.</text>
</comment>
<sequence>MHQGKSSLGPEAQEDHAYTFAGGPNVKVRLGVVPANGGQITWMDLFCGYEDEEYLAKVKGMHGNILTAHVLNRSHSKLKILKIDIKTGQSNVLLVEEHDTWVNLHDCFIPLDKGLNRTNGAFIWASEKTGFKHVYLHDTNGVCLGPITQGDWMVEQVAGVNEVTGLV</sequence>
<dbReference type="Pfam" id="PF00930">
    <property type="entry name" value="DPPIV_N"/>
    <property type="match status" value="1"/>
</dbReference>
<dbReference type="Proteomes" id="UP001152561">
    <property type="component" value="Unassembled WGS sequence"/>
</dbReference>
<dbReference type="EMBL" id="JAJAGQ010000009">
    <property type="protein sequence ID" value="KAJ8554306.1"/>
    <property type="molecule type" value="Genomic_DNA"/>
</dbReference>
<feature type="domain" description="Dipeptidylpeptidase IV N-terminal" evidence="1">
    <location>
        <begin position="14"/>
        <end position="167"/>
    </location>
</feature>
<gene>
    <name evidence="2" type="ORF">K7X08_024984</name>
</gene>